<feature type="non-terminal residue" evidence="1">
    <location>
        <position position="1"/>
    </location>
</feature>
<dbReference type="Proteomes" id="UP000789920">
    <property type="component" value="Unassembled WGS sequence"/>
</dbReference>
<organism evidence="1 2">
    <name type="scientific">Racocetra persica</name>
    <dbReference type="NCBI Taxonomy" id="160502"/>
    <lineage>
        <taxon>Eukaryota</taxon>
        <taxon>Fungi</taxon>
        <taxon>Fungi incertae sedis</taxon>
        <taxon>Mucoromycota</taxon>
        <taxon>Glomeromycotina</taxon>
        <taxon>Glomeromycetes</taxon>
        <taxon>Diversisporales</taxon>
        <taxon>Gigasporaceae</taxon>
        <taxon>Racocetra</taxon>
    </lineage>
</organism>
<accession>A0ACA9SU31</accession>
<proteinExistence type="predicted"/>
<reference evidence="1" key="1">
    <citation type="submission" date="2021-06" db="EMBL/GenBank/DDBJ databases">
        <authorList>
            <person name="Kallberg Y."/>
            <person name="Tangrot J."/>
            <person name="Rosling A."/>
        </authorList>
    </citation>
    <scope>NUCLEOTIDE SEQUENCE</scope>
    <source>
        <strain evidence="1">MA461A</strain>
    </source>
</reference>
<dbReference type="EMBL" id="CAJVQC010163642">
    <property type="protein sequence ID" value="CAG8849053.1"/>
    <property type="molecule type" value="Genomic_DNA"/>
</dbReference>
<name>A0ACA9SU31_9GLOM</name>
<comment type="caution">
    <text evidence="1">The sequence shown here is derived from an EMBL/GenBank/DDBJ whole genome shotgun (WGS) entry which is preliminary data.</text>
</comment>
<gene>
    <name evidence="1" type="ORF">RPERSI_LOCUS35420</name>
</gene>
<keyword evidence="2" id="KW-1185">Reference proteome</keyword>
<evidence type="ECO:0000313" key="2">
    <source>
        <dbReference type="Proteomes" id="UP000789920"/>
    </source>
</evidence>
<sequence>SDGIFDLQRIRKKPLLEKHSDYHYANFKRPYLNNHWIYFSVLTSFRTGLSLQLSLK</sequence>
<protein>
    <submittedName>
        <fullName evidence="1">4934_t:CDS:1</fullName>
    </submittedName>
</protein>
<evidence type="ECO:0000313" key="1">
    <source>
        <dbReference type="EMBL" id="CAG8849053.1"/>
    </source>
</evidence>